<comment type="caution">
    <text evidence="2">The sequence shown here is derived from an EMBL/GenBank/DDBJ whole genome shotgun (WGS) entry which is preliminary data.</text>
</comment>
<evidence type="ECO:0000256" key="1">
    <source>
        <dbReference type="SAM" id="Phobius"/>
    </source>
</evidence>
<reference evidence="2" key="1">
    <citation type="journal article" date="2014" name="Front. Microbiol.">
        <title>High frequency of phylogenetically diverse reductive dehalogenase-homologous genes in deep subseafloor sedimentary metagenomes.</title>
        <authorList>
            <person name="Kawai M."/>
            <person name="Futagami T."/>
            <person name="Toyoda A."/>
            <person name="Takaki Y."/>
            <person name="Nishi S."/>
            <person name="Hori S."/>
            <person name="Arai W."/>
            <person name="Tsubouchi T."/>
            <person name="Morono Y."/>
            <person name="Uchiyama I."/>
            <person name="Ito T."/>
            <person name="Fujiyama A."/>
            <person name="Inagaki F."/>
            <person name="Takami H."/>
        </authorList>
    </citation>
    <scope>NUCLEOTIDE SEQUENCE</scope>
    <source>
        <strain evidence="2">Expedition CK06-06</strain>
    </source>
</reference>
<name>X1D715_9ZZZZ</name>
<accession>X1D715</accession>
<dbReference type="EMBL" id="BART01031599">
    <property type="protein sequence ID" value="GAH15992.1"/>
    <property type="molecule type" value="Genomic_DNA"/>
</dbReference>
<evidence type="ECO:0000313" key="2">
    <source>
        <dbReference type="EMBL" id="GAH15992.1"/>
    </source>
</evidence>
<keyword evidence="1" id="KW-0472">Membrane</keyword>
<sequence>LRIAMVIHLIVAIISSTGVAGLDMFDTVLLSFWIPSVLINYLVGMRTILSWSMRAARDTQSKNA</sequence>
<feature type="non-terminal residue" evidence="2">
    <location>
        <position position="1"/>
    </location>
</feature>
<gene>
    <name evidence="2" type="ORF">S01H4_54851</name>
</gene>
<dbReference type="AlphaFoldDB" id="X1D715"/>
<keyword evidence="1" id="KW-1133">Transmembrane helix</keyword>
<feature type="transmembrane region" description="Helical" evidence="1">
    <location>
        <begin position="31"/>
        <end position="49"/>
    </location>
</feature>
<organism evidence="2">
    <name type="scientific">marine sediment metagenome</name>
    <dbReference type="NCBI Taxonomy" id="412755"/>
    <lineage>
        <taxon>unclassified sequences</taxon>
        <taxon>metagenomes</taxon>
        <taxon>ecological metagenomes</taxon>
    </lineage>
</organism>
<proteinExistence type="predicted"/>
<keyword evidence="1" id="KW-0812">Transmembrane</keyword>
<protein>
    <submittedName>
        <fullName evidence="2">Uncharacterized protein</fullName>
    </submittedName>
</protein>